<evidence type="ECO:0000313" key="1">
    <source>
        <dbReference type="EMBL" id="PJZ29758.1"/>
    </source>
</evidence>
<proteinExistence type="predicted"/>
<dbReference type="RefSeq" id="WP_100755534.1">
    <property type="nucleotide sequence ID" value="NZ_NPDP01000017.1"/>
</dbReference>
<dbReference type="GO" id="GO:0032259">
    <property type="term" value="P:methylation"/>
    <property type="evidence" value="ECO:0007669"/>
    <property type="project" value="UniProtKB-KW"/>
</dbReference>
<gene>
    <name evidence="1" type="ORF">CH378_10795</name>
</gene>
<sequence>MELKKNSIECRFCGSTAKVEFQTRILNRYDVSYFRCENCQLIQSEQPFWLQEAYEKAISVLDTGIFLRNNDNAKKLTVLLTEIQNQITKTESILSSFKRLLFKDKPFQGKILDFGGGHGILVRMMRDIGFDCYWYDKYAKNDFATGFESNKNDTYDVVLAFELFEHFENPKENIEEILKLSEPKVLIFSTLLYGDRTPTKDWWYYAFEAGQHIAFYNSKTIESMKLQNRYTTFSVLQDLHLLVRNDVKLNRNRLIRSLRKLEKNFFKAKNLYSSKTFVDHSFLKNTIHSVSE</sequence>
<dbReference type="Pfam" id="PF13489">
    <property type="entry name" value="Methyltransf_23"/>
    <property type="match status" value="1"/>
</dbReference>
<dbReference type="Gene3D" id="3.40.50.150">
    <property type="entry name" value="Vaccinia Virus protein VP39"/>
    <property type="match status" value="1"/>
</dbReference>
<protein>
    <submittedName>
        <fullName evidence="1">Methyltransferase</fullName>
    </submittedName>
</protein>
<keyword evidence="1" id="KW-0808">Transferase</keyword>
<evidence type="ECO:0000313" key="2">
    <source>
        <dbReference type="Proteomes" id="UP000231919"/>
    </source>
</evidence>
<keyword evidence="1" id="KW-0489">Methyltransferase</keyword>
<reference evidence="1 2" key="1">
    <citation type="submission" date="2017-07" db="EMBL/GenBank/DDBJ databases">
        <title>Leptospira spp. isolated from tropical soils.</title>
        <authorList>
            <person name="Thibeaux R."/>
            <person name="Iraola G."/>
            <person name="Ferres I."/>
            <person name="Bierque E."/>
            <person name="Girault D."/>
            <person name="Soupe-Gilbert M.-E."/>
            <person name="Picardeau M."/>
            <person name="Goarant C."/>
        </authorList>
    </citation>
    <scope>NUCLEOTIDE SEQUENCE [LARGE SCALE GENOMIC DNA]</scope>
    <source>
        <strain evidence="1 2">JW2-C-B1</strain>
    </source>
</reference>
<name>A0ABX4N8Q1_9LEPT</name>
<comment type="caution">
    <text evidence="1">The sequence shown here is derived from an EMBL/GenBank/DDBJ whole genome shotgun (WGS) entry which is preliminary data.</text>
</comment>
<dbReference type="Proteomes" id="UP000231919">
    <property type="component" value="Unassembled WGS sequence"/>
</dbReference>
<accession>A0ABX4N8Q1</accession>
<dbReference type="SUPFAM" id="SSF53335">
    <property type="entry name" value="S-adenosyl-L-methionine-dependent methyltransferases"/>
    <property type="match status" value="1"/>
</dbReference>
<keyword evidence="2" id="KW-1185">Reference proteome</keyword>
<dbReference type="EMBL" id="NPDP01000017">
    <property type="protein sequence ID" value="PJZ29758.1"/>
    <property type="molecule type" value="Genomic_DNA"/>
</dbReference>
<organism evidence="1 2">
    <name type="scientific">Leptospira kmetyi</name>
    <dbReference type="NCBI Taxonomy" id="408139"/>
    <lineage>
        <taxon>Bacteria</taxon>
        <taxon>Pseudomonadati</taxon>
        <taxon>Spirochaetota</taxon>
        <taxon>Spirochaetia</taxon>
        <taxon>Leptospirales</taxon>
        <taxon>Leptospiraceae</taxon>
        <taxon>Leptospira</taxon>
    </lineage>
</organism>
<dbReference type="GO" id="GO:0008168">
    <property type="term" value="F:methyltransferase activity"/>
    <property type="evidence" value="ECO:0007669"/>
    <property type="project" value="UniProtKB-KW"/>
</dbReference>
<dbReference type="InterPro" id="IPR029063">
    <property type="entry name" value="SAM-dependent_MTases_sf"/>
</dbReference>